<gene>
    <name evidence="1" type="ORF">SARC_10906</name>
</gene>
<evidence type="ECO:0000313" key="1">
    <source>
        <dbReference type="EMBL" id="KNC76600.1"/>
    </source>
</evidence>
<dbReference type="GeneID" id="25911410"/>
<dbReference type="Proteomes" id="UP000054560">
    <property type="component" value="Unassembled WGS sequence"/>
</dbReference>
<name>A0A0L0FIN2_9EUKA</name>
<organism evidence="1 2">
    <name type="scientific">Sphaeroforma arctica JP610</name>
    <dbReference type="NCBI Taxonomy" id="667725"/>
    <lineage>
        <taxon>Eukaryota</taxon>
        <taxon>Ichthyosporea</taxon>
        <taxon>Ichthyophonida</taxon>
        <taxon>Sphaeroforma</taxon>
    </lineage>
</organism>
<dbReference type="AlphaFoldDB" id="A0A0L0FIN2"/>
<evidence type="ECO:0000313" key="2">
    <source>
        <dbReference type="Proteomes" id="UP000054560"/>
    </source>
</evidence>
<accession>A0A0L0FIN2</accession>
<reference evidence="1 2" key="1">
    <citation type="submission" date="2011-02" db="EMBL/GenBank/DDBJ databases">
        <title>The Genome Sequence of Sphaeroforma arctica JP610.</title>
        <authorList>
            <consortium name="The Broad Institute Genome Sequencing Platform"/>
            <person name="Russ C."/>
            <person name="Cuomo C."/>
            <person name="Young S.K."/>
            <person name="Zeng Q."/>
            <person name="Gargeya S."/>
            <person name="Alvarado L."/>
            <person name="Berlin A."/>
            <person name="Chapman S.B."/>
            <person name="Chen Z."/>
            <person name="Freedman E."/>
            <person name="Gellesch M."/>
            <person name="Goldberg J."/>
            <person name="Griggs A."/>
            <person name="Gujja S."/>
            <person name="Heilman E."/>
            <person name="Heiman D."/>
            <person name="Howarth C."/>
            <person name="Mehta T."/>
            <person name="Neiman D."/>
            <person name="Pearson M."/>
            <person name="Roberts A."/>
            <person name="Saif S."/>
            <person name="Shea T."/>
            <person name="Shenoy N."/>
            <person name="Sisk P."/>
            <person name="Stolte C."/>
            <person name="Sykes S."/>
            <person name="White J."/>
            <person name="Yandava C."/>
            <person name="Burger G."/>
            <person name="Gray M.W."/>
            <person name="Holland P.W.H."/>
            <person name="King N."/>
            <person name="Lang F.B.F."/>
            <person name="Roger A.J."/>
            <person name="Ruiz-Trillo I."/>
            <person name="Haas B."/>
            <person name="Nusbaum C."/>
            <person name="Birren B."/>
        </authorList>
    </citation>
    <scope>NUCLEOTIDE SEQUENCE [LARGE SCALE GENOMIC DNA]</scope>
    <source>
        <strain evidence="1 2">JP610</strain>
    </source>
</reference>
<dbReference type="EMBL" id="KQ243032">
    <property type="protein sequence ID" value="KNC76600.1"/>
    <property type="molecule type" value="Genomic_DNA"/>
</dbReference>
<sequence>MAVIGSIDERTSLPVSITMAVIGSIDELVVLGAFGVLMMAASAPPNYSELHADNGKGAKKVLWRKRSKLPIRQHVATAGTGRRMNLYNHAHNTQHTHVHTTPSLASMRPHAPPSSAVDMLSDVTSALQRDLSASYTSGGGHRSMDMDMDALGMCDTDGYEEEEGSSKTNLYSESEELEIGGWVSGCVAVMGG</sequence>
<protein>
    <submittedName>
        <fullName evidence="1">Uncharacterized protein</fullName>
    </submittedName>
</protein>
<dbReference type="RefSeq" id="XP_014150502.1">
    <property type="nucleotide sequence ID" value="XM_014295027.1"/>
</dbReference>
<proteinExistence type="predicted"/>
<keyword evidence="2" id="KW-1185">Reference proteome</keyword>